<evidence type="ECO:0000313" key="2">
    <source>
        <dbReference type="EMBL" id="QHC02119.1"/>
    </source>
</evidence>
<dbReference type="EMBL" id="CP047156">
    <property type="protein sequence ID" value="QHC02119.1"/>
    <property type="molecule type" value="Genomic_DNA"/>
</dbReference>
<sequence>MSSQPSTQDDAANPEQDHAHSDAVKSAAQNLAKLADEHGGVLSVHIEYVTFDRTRVVIVAKDGRWGDAVLPSYDAAQQVAETNGWEVEPEGDWSREAVASVKTTGFEWGRMGSGRASGE</sequence>
<evidence type="ECO:0000256" key="1">
    <source>
        <dbReference type="SAM" id="MobiDB-lite"/>
    </source>
</evidence>
<accession>A0A7L4YTL0</accession>
<proteinExistence type="predicted"/>
<dbReference type="Proteomes" id="UP000463857">
    <property type="component" value="Chromosome"/>
</dbReference>
<dbReference type="RefSeq" id="WP_159547243.1">
    <property type="nucleotide sequence ID" value="NZ_CP047156.1"/>
</dbReference>
<dbReference type="InParanoid" id="A0A7L4YTL0"/>
<organism evidence="2 3">
    <name type="scientific">Epidermidibacterium keratini</name>
    <dbReference type="NCBI Taxonomy" id="1891644"/>
    <lineage>
        <taxon>Bacteria</taxon>
        <taxon>Bacillati</taxon>
        <taxon>Actinomycetota</taxon>
        <taxon>Actinomycetes</taxon>
        <taxon>Sporichthyales</taxon>
        <taxon>Sporichthyaceae</taxon>
        <taxon>Epidermidibacterium</taxon>
    </lineage>
</organism>
<evidence type="ECO:0000313" key="3">
    <source>
        <dbReference type="Proteomes" id="UP000463857"/>
    </source>
</evidence>
<feature type="region of interest" description="Disordered" evidence="1">
    <location>
        <begin position="1"/>
        <end position="26"/>
    </location>
</feature>
<gene>
    <name evidence="2" type="ORF">EK0264_18810</name>
</gene>
<protein>
    <submittedName>
        <fullName evidence="2">Uncharacterized protein</fullName>
    </submittedName>
</protein>
<keyword evidence="3" id="KW-1185">Reference proteome</keyword>
<dbReference type="OrthoDB" id="4774153at2"/>
<dbReference type="KEGG" id="eke:EK0264_18810"/>
<feature type="compositionally biased region" description="Polar residues" evidence="1">
    <location>
        <begin position="1"/>
        <end position="10"/>
    </location>
</feature>
<reference evidence="2 3" key="1">
    <citation type="journal article" date="2018" name="Int. J. Syst. Evol. Microbiol.">
        <title>Epidermidibacterium keratini gen. nov., sp. nov., a member of the family Sporichthyaceae, isolated from keratin epidermis.</title>
        <authorList>
            <person name="Lee D.G."/>
            <person name="Trujillo M.E."/>
            <person name="Kang S."/>
            <person name="Nam J.J."/>
            <person name="Kim Y.J."/>
        </authorList>
    </citation>
    <scope>NUCLEOTIDE SEQUENCE [LARGE SCALE GENOMIC DNA]</scope>
    <source>
        <strain evidence="2 3">EPI-7</strain>
    </source>
</reference>
<name>A0A7L4YTL0_9ACTN</name>
<dbReference type="AlphaFoldDB" id="A0A7L4YTL0"/>